<accession>A0A8K0T8H0</accession>
<feature type="region of interest" description="Disordered" evidence="2">
    <location>
        <begin position="80"/>
        <end position="106"/>
    </location>
</feature>
<evidence type="ECO:0000259" key="3">
    <source>
        <dbReference type="PROSITE" id="PS50048"/>
    </source>
</evidence>
<dbReference type="GO" id="GO:0005634">
    <property type="term" value="C:nucleus"/>
    <property type="evidence" value="ECO:0007669"/>
    <property type="project" value="TreeGrafter"/>
</dbReference>
<dbReference type="PROSITE" id="PS00463">
    <property type="entry name" value="ZN2_CY6_FUNGAL_1"/>
    <property type="match status" value="1"/>
</dbReference>
<dbReference type="AlphaFoldDB" id="A0A8K0T8H0"/>
<name>A0A8K0T8H0_9PEZI</name>
<organism evidence="4 5">
    <name type="scientific">Plectosphaerella cucumerina</name>
    <dbReference type="NCBI Taxonomy" id="40658"/>
    <lineage>
        <taxon>Eukaryota</taxon>
        <taxon>Fungi</taxon>
        <taxon>Dikarya</taxon>
        <taxon>Ascomycota</taxon>
        <taxon>Pezizomycotina</taxon>
        <taxon>Sordariomycetes</taxon>
        <taxon>Hypocreomycetidae</taxon>
        <taxon>Glomerellales</taxon>
        <taxon>Plectosphaerellaceae</taxon>
        <taxon>Plectosphaerella</taxon>
    </lineage>
</organism>
<evidence type="ECO:0000256" key="1">
    <source>
        <dbReference type="ARBA" id="ARBA00023242"/>
    </source>
</evidence>
<evidence type="ECO:0000313" key="5">
    <source>
        <dbReference type="Proteomes" id="UP000813385"/>
    </source>
</evidence>
<dbReference type="EMBL" id="JAGPXD010000005">
    <property type="protein sequence ID" value="KAH7353863.1"/>
    <property type="molecule type" value="Genomic_DNA"/>
</dbReference>
<dbReference type="PANTHER" id="PTHR37534:SF2">
    <property type="entry name" value="N-ACETYLTRANSFERASE DOMAIN-CONTAINING PROTEIN"/>
    <property type="match status" value="1"/>
</dbReference>
<protein>
    <recommendedName>
        <fullName evidence="3">Zn(2)-C6 fungal-type domain-containing protein</fullName>
    </recommendedName>
</protein>
<dbReference type="CDD" id="cd00067">
    <property type="entry name" value="GAL4"/>
    <property type="match status" value="1"/>
</dbReference>
<feature type="domain" description="Zn(2)-C6 fungal-type" evidence="3">
    <location>
        <begin position="10"/>
        <end position="39"/>
    </location>
</feature>
<dbReference type="Gene3D" id="4.10.240.10">
    <property type="entry name" value="Zn(2)-C6 fungal-type DNA-binding domain"/>
    <property type="match status" value="1"/>
</dbReference>
<gene>
    <name evidence="4" type="ORF">B0T11DRAFT_287529</name>
</gene>
<keyword evidence="1" id="KW-0539">Nucleus</keyword>
<evidence type="ECO:0000313" key="4">
    <source>
        <dbReference type="EMBL" id="KAH7353863.1"/>
    </source>
</evidence>
<dbReference type="InterPro" id="IPR001138">
    <property type="entry name" value="Zn2Cys6_DnaBD"/>
</dbReference>
<evidence type="ECO:0000256" key="2">
    <source>
        <dbReference type="SAM" id="MobiDB-lite"/>
    </source>
</evidence>
<dbReference type="Pfam" id="PF00172">
    <property type="entry name" value="Zn_clus"/>
    <property type="match status" value="1"/>
</dbReference>
<feature type="compositionally biased region" description="Polar residues" evidence="2">
    <location>
        <begin position="97"/>
        <end position="106"/>
    </location>
</feature>
<dbReference type="GO" id="GO:0000976">
    <property type="term" value="F:transcription cis-regulatory region binding"/>
    <property type="evidence" value="ECO:0007669"/>
    <property type="project" value="TreeGrafter"/>
</dbReference>
<dbReference type="GO" id="GO:0000981">
    <property type="term" value="F:DNA-binding transcription factor activity, RNA polymerase II-specific"/>
    <property type="evidence" value="ECO:0007669"/>
    <property type="project" value="InterPro"/>
</dbReference>
<comment type="caution">
    <text evidence="4">The sequence shown here is derived from an EMBL/GenBank/DDBJ whole genome shotgun (WGS) entry which is preliminary data.</text>
</comment>
<feature type="compositionally biased region" description="Basic and acidic residues" evidence="2">
    <location>
        <begin position="80"/>
        <end position="95"/>
    </location>
</feature>
<dbReference type="InterPro" id="IPR036864">
    <property type="entry name" value="Zn2-C6_fun-type_DNA-bd_sf"/>
</dbReference>
<proteinExistence type="predicted"/>
<dbReference type="OrthoDB" id="4525710at2759"/>
<reference evidence="4" key="1">
    <citation type="journal article" date="2021" name="Nat. Commun.">
        <title>Genetic determinants of endophytism in the Arabidopsis root mycobiome.</title>
        <authorList>
            <person name="Mesny F."/>
            <person name="Miyauchi S."/>
            <person name="Thiergart T."/>
            <person name="Pickel B."/>
            <person name="Atanasova L."/>
            <person name="Karlsson M."/>
            <person name="Huettel B."/>
            <person name="Barry K.W."/>
            <person name="Haridas S."/>
            <person name="Chen C."/>
            <person name="Bauer D."/>
            <person name="Andreopoulos W."/>
            <person name="Pangilinan J."/>
            <person name="LaButti K."/>
            <person name="Riley R."/>
            <person name="Lipzen A."/>
            <person name="Clum A."/>
            <person name="Drula E."/>
            <person name="Henrissat B."/>
            <person name="Kohler A."/>
            <person name="Grigoriev I.V."/>
            <person name="Martin F.M."/>
            <person name="Hacquard S."/>
        </authorList>
    </citation>
    <scope>NUCLEOTIDE SEQUENCE</scope>
    <source>
        <strain evidence="4">MPI-CAGE-AT-0016</strain>
    </source>
</reference>
<sequence>MTEARARQLGCETCRVRHAKCEGGFPCKRCVRLRLDCNRWTRNLFRVANLADESLAFAIDQTWCKTSSKALEFIDQTVETSRHYEKEHPTPEGHADSPTSDQSNSAQVTYDWSASVDITSADQNLAQPLSTQAGHQDGFGLLSPVDDVVVSSQLYHATSPGLILLPPELNNAHQSLPIHGAELSDPRNTLADFIHSIGPSLDPGDQYSMLAIRISERAATHPQLLLKIKSLSLTQDLRSPPQRVASPGSDLHAVGAVDVLLSAFLARLGDSISGSRTSPSVEEAKTIRAALNNPAMFLNEDNDLTHQILWAALRHEIFLAITNQDATYLDDIDEGILLSIKSPSEDSQWTSQLLYQLVRVAKYCLNQINGLETFDQMVIDLNNWADSRPAFLLPVFYERKQEGDILPEVHFLSDSAAVAAQYYHIVRIMLQIHNPRMPRLGVAKKKATKHLNEQVQSDVKFICAVAKSRGPLHPTHLNACMGIALGADVFEDAEELALLQDVLAMTERRYGWPTTAVQECLQSCSEI</sequence>
<dbReference type="Proteomes" id="UP000813385">
    <property type="component" value="Unassembled WGS sequence"/>
</dbReference>
<dbReference type="GO" id="GO:0045944">
    <property type="term" value="P:positive regulation of transcription by RNA polymerase II"/>
    <property type="evidence" value="ECO:0007669"/>
    <property type="project" value="TreeGrafter"/>
</dbReference>
<dbReference type="PANTHER" id="PTHR37534">
    <property type="entry name" value="TRANSCRIPTIONAL ACTIVATOR PROTEIN UGA3"/>
    <property type="match status" value="1"/>
</dbReference>
<keyword evidence="5" id="KW-1185">Reference proteome</keyword>
<dbReference type="SUPFAM" id="SSF57701">
    <property type="entry name" value="Zn2/Cys6 DNA-binding domain"/>
    <property type="match status" value="1"/>
</dbReference>
<dbReference type="PROSITE" id="PS50048">
    <property type="entry name" value="ZN2_CY6_FUNGAL_2"/>
    <property type="match status" value="1"/>
</dbReference>
<dbReference type="GO" id="GO:0008270">
    <property type="term" value="F:zinc ion binding"/>
    <property type="evidence" value="ECO:0007669"/>
    <property type="project" value="InterPro"/>
</dbReference>